<name>A0ABT3DJC1_9BACI</name>
<evidence type="ECO:0000313" key="2">
    <source>
        <dbReference type="EMBL" id="MCV9887126.1"/>
    </source>
</evidence>
<evidence type="ECO:0000313" key="3">
    <source>
        <dbReference type="Proteomes" id="UP001526147"/>
    </source>
</evidence>
<dbReference type="Proteomes" id="UP001526147">
    <property type="component" value="Unassembled WGS sequence"/>
</dbReference>
<organism evidence="2 3">
    <name type="scientific">Metabacillus halosaccharovorans</name>
    <dbReference type="NCBI Taxonomy" id="930124"/>
    <lineage>
        <taxon>Bacteria</taxon>
        <taxon>Bacillati</taxon>
        <taxon>Bacillota</taxon>
        <taxon>Bacilli</taxon>
        <taxon>Bacillales</taxon>
        <taxon>Bacillaceae</taxon>
        <taxon>Metabacillus</taxon>
    </lineage>
</organism>
<feature type="signal peptide" evidence="1">
    <location>
        <begin position="1"/>
        <end position="25"/>
    </location>
</feature>
<dbReference type="EMBL" id="JAOYEY010000044">
    <property type="protein sequence ID" value="MCV9887126.1"/>
    <property type="molecule type" value="Genomic_DNA"/>
</dbReference>
<evidence type="ECO:0000256" key="1">
    <source>
        <dbReference type="SAM" id="SignalP"/>
    </source>
</evidence>
<dbReference type="RefSeq" id="WP_264143572.1">
    <property type="nucleotide sequence ID" value="NZ_JAOYEY010000044.1"/>
</dbReference>
<reference evidence="2 3" key="1">
    <citation type="submission" date="2022-10" db="EMBL/GenBank/DDBJ databases">
        <title>Draft genome assembly of moderately radiation resistant bacterium Metabacillus halosaccharovorans.</title>
        <authorList>
            <person name="Pal S."/>
            <person name="Gopinathan A."/>
        </authorList>
    </citation>
    <scope>NUCLEOTIDE SEQUENCE [LARGE SCALE GENOMIC DNA]</scope>
    <source>
        <strain evidence="2 3">VITHBRA001</strain>
    </source>
</reference>
<evidence type="ECO:0008006" key="4">
    <source>
        <dbReference type="Google" id="ProtNLM"/>
    </source>
</evidence>
<accession>A0ABT3DJC1</accession>
<keyword evidence="3" id="KW-1185">Reference proteome</keyword>
<feature type="chain" id="PRO_5045996368" description="DUF4367 domain-containing protein" evidence="1">
    <location>
        <begin position="26"/>
        <end position="180"/>
    </location>
</feature>
<keyword evidence="1" id="KW-0732">Signal</keyword>
<comment type="caution">
    <text evidence="2">The sequence shown here is derived from an EMBL/GenBank/DDBJ whole genome shotgun (WGS) entry which is preliminary data.</text>
</comment>
<sequence>MKRKKWLLFMLALALWFSDTGKINAIDKVKRTPIEKFVFEIGYKSVEEALDDCEAHFNKNIALPYKLPPIEFTHYFGRCTNDLGINNSFEVEYINENSTNPKKYMIRLRPREHGIEFRKEHIQQTYNLNKGKALYVTKPVNGFNLLVFERDGWQYTLSIDKDVSEQVSPEVLLEIANSFR</sequence>
<protein>
    <recommendedName>
        <fullName evidence="4">DUF4367 domain-containing protein</fullName>
    </recommendedName>
</protein>
<gene>
    <name evidence="2" type="ORF">OIH86_15920</name>
</gene>
<proteinExistence type="predicted"/>